<feature type="binding site" evidence="11">
    <location>
        <position position="507"/>
    </location>
    <ligand>
        <name>Mg(2+)</name>
        <dbReference type="ChEBI" id="CHEBI:18420"/>
        <label>2</label>
    </ligand>
</feature>
<dbReference type="SUPFAM" id="SSF55874">
    <property type="entry name" value="ATPase domain of HSP90 chaperone/DNA topoisomerase II/histidine kinase"/>
    <property type="match status" value="1"/>
</dbReference>
<dbReference type="InterPro" id="IPR018522">
    <property type="entry name" value="TopoIIA_CS"/>
</dbReference>
<dbReference type="GO" id="GO:0003677">
    <property type="term" value="F:DNA binding"/>
    <property type="evidence" value="ECO:0007669"/>
    <property type="project" value="UniProtKB-KW"/>
</dbReference>
<reference evidence="13" key="1">
    <citation type="submission" date="2015-06" db="EMBL/GenBank/DDBJ databases">
        <authorList>
            <person name="Liu B."/>
            <person name="Wang J."/>
            <person name="Zhu Y."/>
            <person name="Liu G."/>
            <person name="Chen Q."/>
            <person name="Zheng C."/>
            <person name="Che J."/>
            <person name="Ge C."/>
            <person name="Shi H."/>
            <person name="Pan Z."/>
            <person name="Liu X."/>
        </authorList>
    </citation>
    <scope>NUCLEOTIDE SEQUENCE [LARGE SCALE GENOMIC DNA]</scope>
    <source>
        <strain evidence="13">DSM 16346</strain>
    </source>
</reference>
<evidence type="ECO:0000256" key="1">
    <source>
        <dbReference type="ARBA" id="ARBA00000185"/>
    </source>
</evidence>
<dbReference type="EMBL" id="LELK01000004">
    <property type="protein sequence ID" value="KMM36398.1"/>
    <property type="molecule type" value="Genomic_DNA"/>
</dbReference>
<proteinExistence type="inferred from homology"/>
<dbReference type="GO" id="GO:0005737">
    <property type="term" value="C:cytoplasm"/>
    <property type="evidence" value="ECO:0007669"/>
    <property type="project" value="UniProtKB-SubCell"/>
</dbReference>
<dbReference type="InterPro" id="IPR011557">
    <property type="entry name" value="GyrB"/>
</dbReference>
<dbReference type="Gene3D" id="3.30.230.10">
    <property type="match status" value="1"/>
</dbReference>
<dbReference type="InterPro" id="IPR001241">
    <property type="entry name" value="Topo_IIA"/>
</dbReference>
<dbReference type="NCBIfam" id="NF004189">
    <property type="entry name" value="PRK05644.1"/>
    <property type="match status" value="1"/>
</dbReference>
<dbReference type="PANTHER" id="PTHR45866">
    <property type="entry name" value="DNA GYRASE/TOPOISOMERASE SUBUNIT B"/>
    <property type="match status" value="1"/>
</dbReference>
<feature type="binding site" evidence="11">
    <location>
        <position position="507"/>
    </location>
    <ligand>
        <name>Mg(2+)</name>
        <dbReference type="ChEBI" id="CHEBI:18420"/>
        <label>1</label>
        <note>catalytic</note>
    </ligand>
</feature>
<keyword evidence="4 11" id="KW-0547">Nucleotide-binding</keyword>
<dbReference type="InterPro" id="IPR013506">
    <property type="entry name" value="Topo_IIA_bsu_dom2"/>
</dbReference>
<dbReference type="InterPro" id="IPR000565">
    <property type="entry name" value="Topo_IIA_B"/>
</dbReference>
<feature type="binding site" evidence="11">
    <location>
        <position position="434"/>
    </location>
    <ligand>
        <name>Mg(2+)</name>
        <dbReference type="ChEBI" id="CHEBI:18420"/>
        <label>1</label>
        <note>catalytic</note>
    </ligand>
</feature>
<dbReference type="PROSITE" id="PS00177">
    <property type="entry name" value="TOPOISOMERASE_II"/>
    <property type="match status" value="1"/>
</dbReference>
<evidence type="ECO:0000259" key="12">
    <source>
        <dbReference type="PROSITE" id="PS50880"/>
    </source>
</evidence>
<comment type="cofactor">
    <cofactor evidence="11">
        <name>Mg(2+)</name>
        <dbReference type="ChEBI" id="CHEBI:18420"/>
    </cofactor>
    <cofactor evidence="11">
        <name>Mn(2+)</name>
        <dbReference type="ChEBI" id="CHEBI:29035"/>
    </cofactor>
    <cofactor evidence="11">
        <name>Ca(2+)</name>
        <dbReference type="ChEBI" id="CHEBI:29108"/>
    </cofactor>
    <text evidence="11">Binds two Mg(2+) per subunit. The magnesium ions form salt bridges with both the protein and the DNA. Can also accept other divalent metal cations, such as Mn(2+) or Ca(2+).</text>
</comment>
<dbReference type="SMART" id="SM00387">
    <property type="entry name" value="HATPase_c"/>
    <property type="match status" value="1"/>
</dbReference>
<dbReference type="EC" id="5.6.2.2" evidence="11"/>
<dbReference type="PRINTS" id="PR01159">
    <property type="entry name" value="DNAGYRASEB"/>
</dbReference>
<dbReference type="OrthoDB" id="9802808at2"/>
<protein>
    <recommendedName>
        <fullName evidence="11">DNA gyrase subunit B</fullName>
        <ecNumber evidence="11">5.6.2.2</ecNumber>
    </recommendedName>
</protein>
<dbReference type="HAMAP" id="MF_01898">
    <property type="entry name" value="GyrB"/>
    <property type="match status" value="1"/>
</dbReference>
<dbReference type="Pfam" id="PF02518">
    <property type="entry name" value="HATPase_c"/>
    <property type="match status" value="1"/>
</dbReference>
<comment type="similarity">
    <text evidence="2 11">Belongs to the type II topoisomerase GyrB family.</text>
</comment>
<dbReference type="FunFam" id="3.30.230.10:FF:000005">
    <property type="entry name" value="DNA gyrase subunit B"/>
    <property type="match status" value="1"/>
</dbReference>
<dbReference type="GO" id="GO:0005694">
    <property type="term" value="C:chromosome"/>
    <property type="evidence" value="ECO:0007669"/>
    <property type="project" value="InterPro"/>
</dbReference>
<accession>A0A0J6CT79</accession>
<dbReference type="Gene3D" id="3.30.565.10">
    <property type="entry name" value="Histidine kinase-like ATPase, C-terminal domain"/>
    <property type="match status" value="1"/>
</dbReference>
<comment type="caution">
    <text evidence="13">The sequence shown here is derived from an EMBL/GenBank/DDBJ whole genome shotgun (WGS) entry which is preliminary data.</text>
</comment>
<dbReference type="GO" id="GO:0006261">
    <property type="term" value="P:DNA-templated DNA replication"/>
    <property type="evidence" value="ECO:0007669"/>
    <property type="project" value="UniProtKB-UniRule"/>
</dbReference>
<dbReference type="SUPFAM" id="SSF56719">
    <property type="entry name" value="Type II DNA topoisomerase"/>
    <property type="match status" value="1"/>
</dbReference>
<dbReference type="GO" id="GO:0034335">
    <property type="term" value="F:DNA negative supercoiling activity"/>
    <property type="evidence" value="ECO:0007669"/>
    <property type="project" value="UniProtKB-ARBA"/>
</dbReference>
<feature type="domain" description="Toprim" evidence="12">
    <location>
        <begin position="428"/>
        <end position="542"/>
    </location>
</feature>
<dbReference type="SMART" id="SM00433">
    <property type="entry name" value="TOP2c"/>
    <property type="match status" value="1"/>
</dbReference>
<evidence type="ECO:0000256" key="3">
    <source>
        <dbReference type="ARBA" id="ARBA00022723"/>
    </source>
</evidence>
<keyword evidence="14" id="KW-1185">Reference proteome</keyword>
<evidence type="ECO:0000256" key="11">
    <source>
        <dbReference type="HAMAP-Rule" id="MF_01898"/>
    </source>
</evidence>
<dbReference type="PROSITE" id="PS50880">
    <property type="entry name" value="TOPRIM"/>
    <property type="match status" value="1"/>
</dbReference>
<comment type="catalytic activity">
    <reaction evidence="1 11">
        <text>ATP-dependent breakage, passage and rejoining of double-stranded DNA.</text>
        <dbReference type="EC" id="5.6.2.2"/>
    </reaction>
</comment>
<dbReference type="InterPro" id="IPR006171">
    <property type="entry name" value="TOPRIM_dom"/>
</dbReference>
<comment type="subunit">
    <text evidence="11">Heterotetramer, composed of two GyrA and two GyrB chains. In the heterotetramer, GyrA contains the active site tyrosine that forms a transient covalent intermediate with DNA, while GyrB binds cofactors and catalyzes ATP hydrolysis.</text>
</comment>
<dbReference type="RefSeq" id="WP_048311100.1">
    <property type="nucleotide sequence ID" value="NZ_CP119526.1"/>
</dbReference>
<organism evidence="13 14">
    <name type="scientific">Guptibacillus hwajinpoensis</name>
    <dbReference type="NCBI Taxonomy" id="208199"/>
    <lineage>
        <taxon>Bacteria</taxon>
        <taxon>Bacillati</taxon>
        <taxon>Bacillota</taxon>
        <taxon>Bacilli</taxon>
        <taxon>Bacillales</taxon>
        <taxon>Guptibacillaceae</taxon>
        <taxon>Guptibacillus</taxon>
    </lineage>
</organism>
<dbReference type="FunFam" id="3.40.50.670:FF:000002">
    <property type="entry name" value="DNA gyrase subunit B"/>
    <property type="match status" value="1"/>
</dbReference>
<dbReference type="STRING" id="157733.AB986_10470"/>
<keyword evidence="6 11" id="KW-0460">Magnesium</keyword>
<keyword evidence="8" id="KW-0238">DNA-binding</keyword>
<dbReference type="NCBIfam" id="TIGR01059">
    <property type="entry name" value="gyrB"/>
    <property type="match status" value="1"/>
</dbReference>
<dbReference type="GO" id="GO:0006265">
    <property type="term" value="P:DNA topological change"/>
    <property type="evidence" value="ECO:0007669"/>
    <property type="project" value="UniProtKB-UniRule"/>
</dbReference>
<dbReference type="InterPro" id="IPR014721">
    <property type="entry name" value="Ribsml_uS5_D2-typ_fold_subgr"/>
</dbReference>
<keyword evidence="7 11" id="KW-0799">Topoisomerase</keyword>
<dbReference type="PATRIC" id="fig|157733.3.peg.106"/>
<keyword evidence="9 11" id="KW-0413">Isomerase</keyword>
<feature type="site" description="Interaction with DNA" evidence="11">
    <location>
        <position position="462"/>
    </location>
</feature>
<evidence type="ECO:0000256" key="5">
    <source>
        <dbReference type="ARBA" id="ARBA00022840"/>
    </source>
</evidence>
<dbReference type="InterPro" id="IPR020568">
    <property type="entry name" value="Ribosomal_Su5_D2-typ_SF"/>
</dbReference>
<keyword evidence="5 11" id="KW-0067">ATP-binding</keyword>
<evidence type="ECO:0000256" key="6">
    <source>
        <dbReference type="ARBA" id="ARBA00022842"/>
    </source>
</evidence>
<dbReference type="NCBIfam" id="NF011501">
    <property type="entry name" value="PRK14939.1"/>
    <property type="match status" value="1"/>
</dbReference>
<evidence type="ECO:0000256" key="7">
    <source>
        <dbReference type="ARBA" id="ARBA00023029"/>
    </source>
</evidence>
<evidence type="ECO:0000313" key="13">
    <source>
        <dbReference type="EMBL" id="KMM36398.1"/>
    </source>
</evidence>
<dbReference type="FunFam" id="3.30.565.10:FF:000002">
    <property type="entry name" value="DNA gyrase subunit B"/>
    <property type="match status" value="1"/>
</dbReference>
<dbReference type="InterPro" id="IPR002288">
    <property type="entry name" value="DNA_gyrase_B_C"/>
</dbReference>
<dbReference type="PANTHER" id="PTHR45866:SF1">
    <property type="entry name" value="DNA GYRASE SUBUNIT B, MITOCHONDRIAL"/>
    <property type="match status" value="1"/>
</dbReference>
<dbReference type="CDD" id="cd03366">
    <property type="entry name" value="TOPRIM_TopoIIA_GyrB"/>
    <property type="match status" value="1"/>
</dbReference>
<gene>
    <name evidence="11 13" type="primary">gyrB</name>
    <name evidence="13" type="ORF">AB986_10470</name>
</gene>
<evidence type="ECO:0000256" key="9">
    <source>
        <dbReference type="ARBA" id="ARBA00023235"/>
    </source>
</evidence>
<dbReference type="Gene3D" id="3.40.50.670">
    <property type="match status" value="1"/>
</dbReference>
<evidence type="ECO:0000256" key="10">
    <source>
        <dbReference type="ARBA" id="ARBA00063644"/>
    </source>
</evidence>
<dbReference type="CDD" id="cd16928">
    <property type="entry name" value="HATPase_GyrB-like"/>
    <property type="match status" value="1"/>
</dbReference>
<dbReference type="InterPro" id="IPR013760">
    <property type="entry name" value="Topo_IIA-like_dom_sf"/>
</dbReference>
<keyword evidence="11" id="KW-0963">Cytoplasm</keyword>
<sequence>MTLEQQSNKERESYDESQIQVLEGLEAVRKRPGMYIGSTSSRGLHHLVWEIVDNSIDEALAGYCSEITVSIEKDNSITVEDNGRGIPVGIQEKMGRPAVEVIMTVLHAGGKFGGGGYKVSGGLHGVGASVVNALSSKLEITVEREGNVYYQSYTRGVPDEDLKVVGESDITGTTIHFIPDTEIFTETIEYEFDILAHRLRELAFLNRGIKIVAQDKRPEEKKRNEYHYEGGIKSYVEHLNRTREALHEEPIFVEGEREGISVEIAVQYNDGFASNIYSFANNINTHEGGSHEYGFKTALTRVINDYARKNSLFRESDPNLTGDDVREGLTAIISIKHPDPQFEGQTKTKLGNAEARTITESIFGEKFSMFLFENPLVAKQIVEKGLMASRARAAAKKARELTRRKGALEVSALPGKLADCSSKDASISELYIVEGDSAGGSAKQGRDRHFQAILPLKGKILNVEKARLDKILSNNEIRAIITALGTGIGEDFDLSKARYHKLIIMTDADVDGAHIRTLLLTFFYRYMRPLIENGYVYIAQPPLYKISQGKKVTNAYNDRELDIILEDIPKSPKPGIQRYKGLGEMNPTQLWETTMDPESRTVLQVELQDAIEADEVFDMLMGDRVEPRRNFIQDNAHYVKNLDV</sequence>
<dbReference type="InterPro" id="IPR003594">
    <property type="entry name" value="HATPase_dom"/>
</dbReference>
<dbReference type="PRINTS" id="PR00418">
    <property type="entry name" value="TPI2FAMILY"/>
</dbReference>
<evidence type="ECO:0000256" key="4">
    <source>
        <dbReference type="ARBA" id="ARBA00022741"/>
    </source>
</evidence>
<dbReference type="Pfam" id="PF01751">
    <property type="entry name" value="Toprim"/>
    <property type="match status" value="1"/>
</dbReference>
<name>A0A0J6CT79_9BACL</name>
<comment type="subunit">
    <text evidence="10">Heterotetramer composed of ParC and ParE.</text>
</comment>
<dbReference type="Pfam" id="PF00204">
    <property type="entry name" value="DNA_gyraseB"/>
    <property type="match status" value="1"/>
</dbReference>
<keyword evidence="3 11" id="KW-0479">Metal-binding</keyword>
<feature type="binding site" evidence="11">
    <location>
        <position position="509"/>
    </location>
    <ligand>
        <name>Mg(2+)</name>
        <dbReference type="ChEBI" id="CHEBI:18420"/>
        <label>2</label>
    </ligand>
</feature>
<dbReference type="Proteomes" id="UP000035996">
    <property type="component" value="Unassembled WGS sequence"/>
</dbReference>
<evidence type="ECO:0000256" key="8">
    <source>
        <dbReference type="ARBA" id="ARBA00023125"/>
    </source>
</evidence>
<dbReference type="InterPro" id="IPR013759">
    <property type="entry name" value="Topo_IIA_B_C"/>
</dbReference>
<comment type="miscellaneous">
    <text evidence="11">Few gyrases are as efficient as E.coli at forming negative supercoils. Not all organisms have 2 type II topoisomerases; in organisms with a single type II topoisomerase this enzyme also has to decatenate newly replicated chromosomes.</text>
</comment>
<dbReference type="GO" id="GO:0005524">
    <property type="term" value="F:ATP binding"/>
    <property type="evidence" value="ECO:0007669"/>
    <property type="project" value="UniProtKB-UniRule"/>
</dbReference>
<dbReference type="GO" id="GO:0046872">
    <property type="term" value="F:metal ion binding"/>
    <property type="evidence" value="ECO:0007669"/>
    <property type="project" value="UniProtKB-KW"/>
</dbReference>
<feature type="site" description="Interaction with DNA" evidence="11">
    <location>
        <position position="459"/>
    </location>
</feature>
<dbReference type="Pfam" id="PF00986">
    <property type="entry name" value="DNA_gyraseB_C"/>
    <property type="match status" value="1"/>
</dbReference>
<dbReference type="InterPro" id="IPR034160">
    <property type="entry name" value="TOPRIM_GyrB"/>
</dbReference>
<dbReference type="AlphaFoldDB" id="A0A0J6CT79"/>
<evidence type="ECO:0000313" key="14">
    <source>
        <dbReference type="Proteomes" id="UP000035996"/>
    </source>
</evidence>
<dbReference type="CDD" id="cd00822">
    <property type="entry name" value="TopoII_Trans_DNA_gyrase"/>
    <property type="match status" value="1"/>
</dbReference>
<dbReference type="InterPro" id="IPR036890">
    <property type="entry name" value="HATPase_C_sf"/>
</dbReference>
<evidence type="ECO:0000256" key="2">
    <source>
        <dbReference type="ARBA" id="ARBA00010708"/>
    </source>
</evidence>
<comment type="subcellular location">
    <subcellularLocation>
        <location evidence="11">Cytoplasm</location>
    </subcellularLocation>
</comment>
<comment type="function">
    <text evidence="11">A type II topoisomerase that negatively supercoils closed circular double-stranded (ds) DNA in an ATP-dependent manner to modulate DNA topology and maintain chromosomes in an underwound state. Negative supercoiling favors strand separation, and DNA replication, transcription, recombination and repair, all of which involve strand separation. Also able to catalyze the interconversion of other topological isomers of dsDNA rings, including catenanes and knotted rings. Type II topoisomerases break and join 2 DNA strands simultaneously in an ATP-dependent manner.</text>
</comment>
<dbReference type="SUPFAM" id="SSF54211">
    <property type="entry name" value="Ribosomal protein S5 domain 2-like"/>
    <property type="match status" value="1"/>
</dbReference>